<feature type="binding site" evidence="6">
    <location>
        <begin position="32"/>
        <end position="39"/>
    </location>
    <ligand>
        <name>ATP</name>
        <dbReference type="ChEBI" id="CHEBI:30616"/>
    </ligand>
</feature>
<dbReference type="NCBIfam" id="TIGR02168">
    <property type="entry name" value="SMC_prok_B"/>
    <property type="match status" value="1"/>
</dbReference>
<dbReference type="PIRSF" id="PIRSF005719">
    <property type="entry name" value="SMC"/>
    <property type="match status" value="1"/>
</dbReference>
<dbReference type="Pfam" id="PF06470">
    <property type="entry name" value="SMC_hinge"/>
    <property type="match status" value="1"/>
</dbReference>
<keyword evidence="1 6" id="KW-0963">Cytoplasm</keyword>
<feature type="coiled-coil region" evidence="6">
    <location>
        <begin position="181"/>
        <end position="485"/>
    </location>
</feature>
<dbReference type="GO" id="GO:0030261">
    <property type="term" value="P:chromosome condensation"/>
    <property type="evidence" value="ECO:0007669"/>
    <property type="project" value="InterPro"/>
</dbReference>
<dbReference type="STRING" id="1643428.GCA_001442855_00720"/>
<dbReference type="Gene3D" id="1.10.287.1490">
    <property type="match status" value="1"/>
</dbReference>
<dbReference type="AlphaFoldDB" id="A0A0S4MWW1"/>
<evidence type="ECO:0000259" key="7">
    <source>
        <dbReference type="SMART" id="SM00968"/>
    </source>
</evidence>
<dbReference type="InterPro" id="IPR003395">
    <property type="entry name" value="RecF/RecN/SMC_N"/>
</dbReference>
<dbReference type="InterPro" id="IPR010935">
    <property type="entry name" value="SMC_hinge"/>
</dbReference>
<dbReference type="EMBL" id="FAOO01000004">
    <property type="protein sequence ID" value="CUU03412.1"/>
    <property type="molecule type" value="Genomic_DNA"/>
</dbReference>
<sequence length="1183" mass="136150">MYLSRLEIFGFKSFAQKVELKFNGGITAIVGPNGCGKTNIVDAIRWVLGEQRTSVLRSDKMEDVIFNGTKFRKPLGMAEVSITIQNTKGILPMEYSEVTITRRLFRSGESEYLINKVPCRLKDIIDLFADTGMGANAYSVIELRMIETLLSDKAEERRKLFEEAAGVTKYKQRRKITYRKLEDVKNDLSRINDIIREVQKNVTSLERQAKRAEKYNQIAEELKAKEIELLEREFSELKRNLIYLEETLEVEKNKRYDVGTSLNQGEQLLDVLKGELRTLELQIDEIYSKIESKTKELSSAEQEIALLRERRKLAIERIEKISNEKTELQQQLYDLNQLLVEKKLKLDAILSEKEKLQSQFYERKRALDELTKLVDGKRSELKRLNEMLIEKISSISLKRNEIEKMKARMENLKGRLEILSDEKTSYENEVKSAEEELNSLLAKKAFLVNELANAERILKEKENLRDKLRIEVEELQKKSFAIQNEIGKRISKIGFLRDLLEKHVDLSEGAQFLVQNYNSNFKSVSDVIDVDPQFSSAIESALGESAGYLIVDTVDEAEKAIEVLKAQNKSKVTFICLEKIPENYASNFPVNGDGIIGWASEMVLCDKKFKKVIDLLLDDYLLVKDKQSAINALRKYGSVKCVTLDGEIFTDEGLIKGGSANGSTQSVIGKRRQIEILEGEVAKLKKELSSIQSEIEHKSSEIEEINLKGLYDAIREIQGAVSEVEKLTSQAEYKKERARRSIDEIERERDELEREINSVADVLSKLEPEIGGLEMEKEEIEYNLSSATAEFEMLERNWSEKAEAISELNIRLISIENEEKNIELEIKRIKEDIFKISKRINDYEVESEANKAHIEEIDLNLSELGEKLSSLESEVTSLRGRLKEIQQLHSDKLVEIQMLEMKIKEERAKYEEYISAMHDLEMKINEIKLRMENLKNKAMEEYQVEIGFKEFQDDKTFNIALLREEVEDLKAKLKALGPVNLLAFEDYQEEKKRLEFLISQRDDLIESEKTLTETIDEINTTAQKKFLETFDRIKENFKKTFVTLFGPDSEADIRLVPDEDGKVDPLESRIEIMARPKGKRLQSIDLLSAGEKTLTAIALLFSIYLVKPSPFCVLDEVDAPLDDANIERFINLLKSFSNDTQFIIVTHSKKTMEAADTLYGVTMEEEGVSKIVSVKFKQEIEER</sequence>
<comment type="subcellular location">
    <subcellularLocation>
        <location evidence="6">Cytoplasm</location>
    </subcellularLocation>
</comment>
<name>A0A0S4MWW1_9BACT</name>
<proteinExistence type="inferred from homology"/>
<dbReference type="InterPro" id="IPR036277">
    <property type="entry name" value="SMC_hinge_sf"/>
</dbReference>
<evidence type="ECO:0000256" key="4">
    <source>
        <dbReference type="ARBA" id="ARBA00023054"/>
    </source>
</evidence>
<dbReference type="HAMAP" id="MF_01894">
    <property type="entry name" value="Smc_prok"/>
    <property type="match status" value="1"/>
</dbReference>
<keyword evidence="5 6" id="KW-0238">DNA-binding</keyword>
<evidence type="ECO:0000256" key="5">
    <source>
        <dbReference type="ARBA" id="ARBA00023125"/>
    </source>
</evidence>
<keyword evidence="4 6" id="KW-0175">Coiled coil</keyword>
<dbReference type="CDD" id="cd03278">
    <property type="entry name" value="ABC_SMC_barmotin"/>
    <property type="match status" value="1"/>
</dbReference>
<dbReference type="Proteomes" id="UP000320623">
    <property type="component" value="Unassembled WGS sequence"/>
</dbReference>
<dbReference type="OrthoDB" id="9808768at2"/>
<dbReference type="Gene3D" id="3.30.70.1620">
    <property type="match status" value="1"/>
</dbReference>
<dbReference type="GO" id="GO:0006260">
    <property type="term" value="P:DNA replication"/>
    <property type="evidence" value="ECO:0007669"/>
    <property type="project" value="UniProtKB-UniRule"/>
</dbReference>
<dbReference type="GO" id="GO:0016887">
    <property type="term" value="F:ATP hydrolysis activity"/>
    <property type="evidence" value="ECO:0007669"/>
    <property type="project" value="InterPro"/>
</dbReference>
<comment type="similarity">
    <text evidence="6">Belongs to the SMC family.</text>
</comment>
<dbReference type="PANTHER" id="PTHR43977">
    <property type="entry name" value="STRUCTURAL MAINTENANCE OF CHROMOSOMES PROTEIN 3"/>
    <property type="match status" value="1"/>
</dbReference>
<accession>A0A0S4MWW1</accession>
<dbReference type="Gene3D" id="3.40.50.300">
    <property type="entry name" value="P-loop containing nucleotide triphosphate hydrolases"/>
    <property type="match status" value="2"/>
</dbReference>
<comment type="domain">
    <text evidence="6">Contains large globular domains required for ATP hydrolysis at each terminus and a third globular domain forming a flexible hinge near the middle of the molecule. These domains are separated by coiled-coil structures.</text>
</comment>
<evidence type="ECO:0000256" key="1">
    <source>
        <dbReference type="ARBA" id="ARBA00022490"/>
    </source>
</evidence>
<dbReference type="GO" id="GO:0007059">
    <property type="term" value="P:chromosome segregation"/>
    <property type="evidence" value="ECO:0007669"/>
    <property type="project" value="UniProtKB-UniRule"/>
</dbReference>
<dbReference type="GO" id="GO:0005737">
    <property type="term" value="C:cytoplasm"/>
    <property type="evidence" value="ECO:0007669"/>
    <property type="project" value="UniProtKB-SubCell"/>
</dbReference>
<feature type="domain" description="SMC hinge" evidence="7">
    <location>
        <begin position="518"/>
        <end position="633"/>
    </location>
</feature>
<keyword evidence="3 6" id="KW-0067">ATP-binding</keyword>
<evidence type="ECO:0000256" key="3">
    <source>
        <dbReference type="ARBA" id="ARBA00022840"/>
    </source>
</evidence>
<comment type="subunit">
    <text evidence="6">Homodimer.</text>
</comment>
<comment type="function">
    <text evidence="6">Required for chromosome condensation and partitioning.</text>
</comment>
<dbReference type="SUPFAM" id="SSF52540">
    <property type="entry name" value="P-loop containing nucleoside triphosphate hydrolases"/>
    <property type="match status" value="1"/>
</dbReference>
<reference evidence="9" key="1">
    <citation type="submission" date="2015-11" db="EMBL/GenBank/DDBJ databases">
        <authorList>
            <person name="Varghese N."/>
        </authorList>
    </citation>
    <scope>NUCLEOTIDE SEQUENCE [LARGE SCALE GENOMIC DNA]</scope>
</reference>
<feature type="coiled-coil region" evidence="6">
    <location>
        <begin position="667"/>
        <end position="944"/>
    </location>
</feature>
<keyword evidence="2 6" id="KW-0547">Nucleotide-binding</keyword>
<dbReference type="SUPFAM" id="SSF75553">
    <property type="entry name" value="Smc hinge domain"/>
    <property type="match status" value="1"/>
</dbReference>
<evidence type="ECO:0000256" key="6">
    <source>
        <dbReference type="HAMAP-Rule" id="MF_01894"/>
    </source>
</evidence>
<evidence type="ECO:0000313" key="8">
    <source>
        <dbReference type="EMBL" id="CUU03412.1"/>
    </source>
</evidence>
<dbReference type="SUPFAM" id="SSF57997">
    <property type="entry name" value="Tropomyosin"/>
    <property type="match status" value="1"/>
</dbReference>
<dbReference type="SMART" id="SM00968">
    <property type="entry name" value="SMC_hinge"/>
    <property type="match status" value="1"/>
</dbReference>
<dbReference type="GO" id="GO:0005694">
    <property type="term" value="C:chromosome"/>
    <property type="evidence" value="ECO:0007669"/>
    <property type="project" value="InterPro"/>
</dbReference>
<dbReference type="RefSeq" id="WP_140944527.1">
    <property type="nucleotide sequence ID" value="NZ_FAOO01000004.1"/>
</dbReference>
<dbReference type="InterPro" id="IPR024704">
    <property type="entry name" value="SMC"/>
</dbReference>
<organism evidence="8 9">
    <name type="scientific">Candidatus Thermokryptus mobilis</name>
    <dbReference type="NCBI Taxonomy" id="1643428"/>
    <lineage>
        <taxon>Bacteria</taxon>
        <taxon>Pseudomonadati</taxon>
        <taxon>Candidatus Kryptoniota</taxon>
        <taxon>Candidatus Thermokryptus</taxon>
    </lineage>
</organism>
<protein>
    <recommendedName>
        <fullName evidence="6">Chromosome partition protein Smc</fullName>
    </recommendedName>
</protein>
<keyword evidence="9" id="KW-1185">Reference proteome</keyword>
<dbReference type="Gene3D" id="1.20.1060.20">
    <property type="match status" value="1"/>
</dbReference>
<evidence type="ECO:0000313" key="9">
    <source>
        <dbReference type="Proteomes" id="UP000320623"/>
    </source>
</evidence>
<dbReference type="GO" id="GO:0007062">
    <property type="term" value="P:sister chromatid cohesion"/>
    <property type="evidence" value="ECO:0007669"/>
    <property type="project" value="InterPro"/>
</dbReference>
<evidence type="ECO:0000256" key="2">
    <source>
        <dbReference type="ARBA" id="ARBA00022741"/>
    </source>
</evidence>
<dbReference type="Pfam" id="PF02463">
    <property type="entry name" value="SMC_N"/>
    <property type="match status" value="1"/>
</dbReference>
<dbReference type="InterPro" id="IPR027417">
    <property type="entry name" value="P-loop_NTPase"/>
</dbReference>
<gene>
    <name evidence="6" type="primary">smc</name>
    <name evidence="8" type="ORF">JGI1_00740</name>
</gene>
<dbReference type="GO" id="GO:0005524">
    <property type="term" value="F:ATP binding"/>
    <property type="evidence" value="ECO:0007669"/>
    <property type="project" value="UniProtKB-UniRule"/>
</dbReference>
<dbReference type="InterPro" id="IPR011890">
    <property type="entry name" value="SMC_prok"/>
</dbReference>
<dbReference type="GO" id="GO:0003677">
    <property type="term" value="F:DNA binding"/>
    <property type="evidence" value="ECO:0007669"/>
    <property type="project" value="UniProtKB-UniRule"/>
</dbReference>